<feature type="binding site" evidence="7">
    <location>
        <position position="149"/>
    </location>
    <ligand>
        <name>substrate</name>
    </ligand>
</feature>
<comment type="function">
    <text evidence="2 7">Catalyzes the formation of N(7)-methylguanine at position 46 (m7G46) in tRNA.</text>
</comment>
<comment type="caution">
    <text evidence="7">Lacks conserved residue(s) required for the propagation of feature annotation.</text>
</comment>
<feature type="binding site" evidence="7">
    <location>
        <position position="38"/>
    </location>
    <ligand>
        <name>S-adenosyl-L-methionine</name>
        <dbReference type="ChEBI" id="CHEBI:59789"/>
    </ligand>
</feature>
<organism evidence="8 9">
    <name type="scientific">Syntrophotalea acetylenica</name>
    <name type="common">Pelobacter acetylenicus</name>
    <dbReference type="NCBI Taxonomy" id="29542"/>
    <lineage>
        <taxon>Bacteria</taxon>
        <taxon>Pseudomonadati</taxon>
        <taxon>Thermodesulfobacteriota</taxon>
        <taxon>Desulfuromonadia</taxon>
        <taxon>Desulfuromonadales</taxon>
        <taxon>Syntrophotaleaceae</taxon>
        <taxon>Syntrophotalea</taxon>
    </lineage>
</organism>
<dbReference type="Pfam" id="PF02390">
    <property type="entry name" value="Methyltransf_4"/>
    <property type="match status" value="1"/>
</dbReference>
<dbReference type="SUPFAM" id="SSF53335">
    <property type="entry name" value="S-adenosyl-L-methionine-dependent methyltransferases"/>
    <property type="match status" value="1"/>
</dbReference>
<keyword evidence="6 7" id="KW-0819">tRNA processing</keyword>
<dbReference type="NCBIfam" id="TIGR00091">
    <property type="entry name" value="tRNA (guanosine(46)-N7)-methyltransferase TrmB"/>
    <property type="match status" value="1"/>
</dbReference>
<reference evidence="8 9" key="1">
    <citation type="journal article" date="2017" name="Genome Announc.">
        <title>Complete Genome Sequences of Two Acetylene-Fermenting Pelobacter acetylenicus Strains.</title>
        <authorList>
            <person name="Sutton J.M."/>
            <person name="Baesman S.M."/>
            <person name="Fierst J.L."/>
            <person name="Poret-Peterson A.T."/>
            <person name="Oremland R.S."/>
            <person name="Dunlap D.S."/>
            <person name="Akob D.M."/>
        </authorList>
    </citation>
    <scope>NUCLEOTIDE SEQUENCE [LARGE SCALE GENOMIC DNA]</scope>
    <source>
        <strain evidence="8 9">DSM 3247</strain>
    </source>
</reference>
<dbReference type="CDD" id="cd02440">
    <property type="entry name" value="AdoMet_MTases"/>
    <property type="match status" value="1"/>
</dbReference>
<proteinExistence type="inferred from homology"/>
<feature type="binding site" evidence="7">
    <location>
        <position position="117"/>
    </location>
    <ligand>
        <name>substrate</name>
    </ligand>
</feature>
<dbReference type="STRING" id="29542.A6070_11775"/>
<evidence type="ECO:0000256" key="7">
    <source>
        <dbReference type="HAMAP-Rule" id="MF_01057"/>
    </source>
</evidence>
<protein>
    <recommendedName>
        <fullName evidence="7">tRNA (guanine-N(7)-)-methyltransferase</fullName>
        <ecNumber evidence="7">2.1.1.33</ecNumber>
    </recommendedName>
    <alternativeName>
        <fullName evidence="7">tRNA (guanine(46)-N(7))-methyltransferase</fullName>
    </alternativeName>
    <alternativeName>
        <fullName evidence="7">tRNA(m7G46)-methyltransferase</fullName>
    </alternativeName>
</protein>
<dbReference type="OrthoDB" id="9802090at2"/>
<keyword evidence="3 7" id="KW-0489">Methyltransferase</keyword>
<dbReference type="GO" id="GO:0008176">
    <property type="term" value="F:tRNA (guanine(46)-N7)-methyltransferase activity"/>
    <property type="evidence" value="ECO:0007669"/>
    <property type="project" value="UniProtKB-UniRule"/>
</dbReference>
<dbReference type="HAMAP" id="MF_01057">
    <property type="entry name" value="tRNA_methyltr_TrmB"/>
    <property type="match status" value="1"/>
</dbReference>
<evidence type="ECO:0000313" key="8">
    <source>
        <dbReference type="EMBL" id="APG24140.1"/>
    </source>
</evidence>
<dbReference type="RefSeq" id="WP_072285957.1">
    <property type="nucleotide sequence ID" value="NZ_CP015455.1"/>
</dbReference>
<evidence type="ECO:0000256" key="3">
    <source>
        <dbReference type="ARBA" id="ARBA00022603"/>
    </source>
</evidence>
<dbReference type="Proteomes" id="UP000182264">
    <property type="component" value="Chromosome"/>
</dbReference>
<evidence type="ECO:0000256" key="6">
    <source>
        <dbReference type="ARBA" id="ARBA00022694"/>
    </source>
</evidence>
<evidence type="ECO:0000256" key="1">
    <source>
        <dbReference type="ARBA" id="ARBA00000142"/>
    </source>
</evidence>
<comment type="catalytic activity">
    <reaction evidence="1 7">
        <text>guanosine(46) in tRNA + S-adenosyl-L-methionine = N(7)-methylguanosine(46) in tRNA + S-adenosyl-L-homocysteine</text>
        <dbReference type="Rhea" id="RHEA:42708"/>
        <dbReference type="Rhea" id="RHEA-COMP:10188"/>
        <dbReference type="Rhea" id="RHEA-COMP:10189"/>
        <dbReference type="ChEBI" id="CHEBI:57856"/>
        <dbReference type="ChEBI" id="CHEBI:59789"/>
        <dbReference type="ChEBI" id="CHEBI:74269"/>
        <dbReference type="ChEBI" id="CHEBI:74480"/>
        <dbReference type="EC" id="2.1.1.33"/>
    </reaction>
</comment>
<dbReference type="InterPro" id="IPR029063">
    <property type="entry name" value="SAM-dependent_MTases_sf"/>
</dbReference>
<dbReference type="EC" id="2.1.1.33" evidence="7"/>
<keyword evidence="5 7" id="KW-0949">S-adenosyl-L-methionine</keyword>
<dbReference type="EMBL" id="CP015518">
    <property type="protein sequence ID" value="APG24140.1"/>
    <property type="molecule type" value="Genomic_DNA"/>
</dbReference>
<keyword evidence="4 7" id="KW-0808">Transferase</keyword>
<dbReference type="PANTHER" id="PTHR23417">
    <property type="entry name" value="3-DEOXY-D-MANNO-OCTULOSONIC-ACID TRANSFERASE/TRNA GUANINE-N 7 - -METHYLTRANSFERASE"/>
    <property type="match status" value="1"/>
</dbReference>
<dbReference type="InterPro" id="IPR003358">
    <property type="entry name" value="tRNA_(Gua-N-7)_MeTrfase_Trmb"/>
</dbReference>
<comment type="pathway">
    <text evidence="7">tRNA modification; N(7)-methylguanine-tRNA biosynthesis.</text>
</comment>
<dbReference type="GO" id="GO:0043527">
    <property type="term" value="C:tRNA methyltransferase complex"/>
    <property type="evidence" value="ECO:0007669"/>
    <property type="project" value="TreeGrafter"/>
</dbReference>
<feature type="binding site" evidence="7">
    <location>
        <position position="63"/>
    </location>
    <ligand>
        <name>S-adenosyl-L-methionine</name>
        <dbReference type="ChEBI" id="CHEBI:59789"/>
    </ligand>
</feature>
<feature type="binding site" evidence="7">
    <location>
        <position position="113"/>
    </location>
    <ligand>
        <name>S-adenosyl-L-methionine</name>
        <dbReference type="ChEBI" id="CHEBI:59789"/>
    </ligand>
</feature>
<evidence type="ECO:0000256" key="4">
    <source>
        <dbReference type="ARBA" id="ARBA00022679"/>
    </source>
</evidence>
<dbReference type="Gene3D" id="3.40.50.150">
    <property type="entry name" value="Vaccinia Virus protein VP39"/>
    <property type="match status" value="1"/>
</dbReference>
<dbReference type="PROSITE" id="PS51625">
    <property type="entry name" value="SAM_MT_TRMB"/>
    <property type="match status" value="1"/>
</dbReference>
<dbReference type="AlphaFoldDB" id="A0A1L3GDW9"/>
<name>A0A1L3GDW9_SYNAC</name>
<keyword evidence="9" id="KW-1185">Reference proteome</keyword>
<gene>
    <name evidence="7" type="primary">trmB</name>
    <name evidence="8" type="ORF">A7E75_03150</name>
</gene>
<sequence length="232" mass="26380">MTQRMIEITSPWFLAEETLAIPTDFSAVFGNKNPLALEIGCGIGDFITQLATRQPQRNFIAIDIYNKGCLKTCNRLQQNGLSNVRVIRTEARYLLAQFLTPESLAAVYINCPDPWPKKRHRKRRLVNGEFLLALLRAMRPGADLFFSSDVADYALDVADQLQNLPGFENRMSAPVAFELADYPLSKYMRRFLAQGQPIHFIHHRRRVGDTGHAMPPQPVSRGFRSAWSEHHA</sequence>
<comment type="similarity">
    <text evidence="7">Belongs to the class I-like SAM-binding methyltransferase superfamily. TrmB family.</text>
</comment>
<evidence type="ECO:0000256" key="2">
    <source>
        <dbReference type="ARBA" id="ARBA00003015"/>
    </source>
</evidence>
<evidence type="ECO:0000313" key="9">
    <source>
        <dbReference type="Proteomes" id="UP000182264"/>
    </source>
</evidence>
<dbReference type="PANTHER" id="PTHR23417:SF14">
    <property type="entry name" value="PENTACOTRIPEPTIDE-REPEAT REGION OF PRORP DOMAIN-CONTAINING PROTEIN"/>
    <property type="match status" value="1"/>
</dbReference>
<feature type="binding site" evidence="7">
    <location>
        <position position="90"/>
    </location>
    <ligand>
        <name>S-adenosyl-L-methionine</name>
        <dbReference type="ChEBI" id="CHEBI:59789"/>
    </ligand>
</feature>
<accession>A0A1L3GDW9</accession>
<evidence type="ECO:0000256" key="5">
    <source>
        <dbReference type="ARBA" id="ARBA00022691"/>
    </source>
</evidence>
<dbReference type="KEGG" id="pace:A6070_11775"/>
<dbReference type="InterPro" id="IPR055361">
    <property type="entry name" value="tRNA_methyltr_TrmB_bact"/>
</dbReference>
<dbReference type="UniPathway" id="UPA00989"/>